<evidence type="ECO:0000313" key="4">
    <source>
        <dbReference type="Proteomes" id="UP000037688"/>
    </source>
</evidence>
<dbReference type="InterPro" id="IPR006059">
    <property type="entry name" value="SBP"/>
</dbReference>
<gene>
    <name evidence="3" type="ORF">AMS66_12195</name>
</gene>
<evidence type="ECO:0000256" key="1">
    <source>
        <dbReference type="SAM" id="MobiDB-lite"/>
    </source>
</evidence>
<evidence type="ECO:0000256" key="2">
    <source>
        <dbReference type="SAM" id="SignalP"/>
    </source>
</evidence>
<protein>
    <recommendedName>
        <fullName evidence="5">ABC transporter substrate-binding protein</fullName>
    </recommendedName>
</protein>
<dbReference type="PROSITE" id="PS51257">
    <property type="entry name" value="PROKAR_LIPOPROTEIN"/>
    <property type="match status" value="1"/>
</dbReference>
<dbReference type="Proteomes" id="UP000037688">
    <property type="component" value="Unassembled WGS sequence"/>
</dbReference>
<evidence type="ECO:0008006" key="5">
    <source>
        <dbReference type="Google" id="ProtNLM"/>
    </source>
</evidence>
<proteinExistence type="predicted"/>
<feature type="region of interest" description="Disordered" evidence="1">
    <location>
        <begin position="27"/>
        <end position="55"/>
    </location>
</feature>
<feature type="compositionally biased region" description="Polar residues" evidence="1">
    <location>
        <begin position="27"/>
        <end position="36"/>
    </location>
</feature>
<dbReference type="EMBL" id="LITU01000055">
    <property type="protein sequence ID" value="KOY16126.1"/>
    <property type="molecule type" value="Genomic_DNA"/>
</dbReference>
<dbReference type="RefSeq" id="WP_053781062.1">
    <property type="nucleotide sequence ID" value="NZ_LITU01000055.1"/>
</dbReference>
<dbReference type="SUPFAM" id="SSF53850">
    <property type="entry name" value="Periplasmic binding protein-like II"/>
    <property type="match status" value="1"/>
</dbReference>
<organism evidence="3 4">
    <name type="scientific">Paenibacillus xylanivorans</name>
    <dbReference type="NCBI Taxonomy" id="1705561"/>
    <lineage>
        <taxon>Bacteria</taxon>
        <taxon>Bacillati</taxon>
        <taxon>Bacillota</taxon>
        <taxon>Bacilli</taxon>
        <taxon>Bacillales</taxon>
        <taxon>Paenibacillaceae</taxon>
        <taxon>Paenibacillus</taxon>
    </lineage>
</organism>
<dbReference type="Gene3D" id="3.40.190.10">
    <property type="entry name" value="Periplasmic binding protein-like II"/>
    <property type="match status" value="1"/>
</dbReference>
<comment type="caution">
    <text evidence="3">The sequence shown here is derived from an EMBL/GenBank/DDBJ whole genome shotgun (WGS) entry which is preliminary data.</text>
</comment>
<feature type="signal peptide" evidence="2">
    <location>
        <begin position="1"/>
        <end position="22"/>
    </location>
</feature>
<dbReference type="PATRIC" id="fig|1705561.3.peg.2331"/>
<dbReference type="PANTHER" id="PTHR43649">
    <property type="entry name" value="ARABINOSE-BINDING PROTEIN-RELATED"/>
    <property type="match status" value="1"/>
</dbReference>
<keyword evidence="2" id="KW-0732">Signal</keyword>
<reference evidence="3 4" key="1">
    <citation type="submission" date="2015-08" db="EMBL/GenBank/DDBJ databases">
        <title>Draft genome sequence of cellulolytic and xylanolytic Paenibacillus sp. A59, isolated from a decaying forest soil from Patagonia, Argentina.</title>
        <authorList>
            <person name="Ghio S."/>
            <person name="Caceres A.M."/>
            <person name="Talia P."/>
            <person name="Grasso D."/>
            <person name="Campos E."/>
        </authorList>
    </citation>
    <scope>NUCLEOTIDE SEQUENCE [LARGE SCALE GENOMIC DNA]</scope>
    <source>
        <strain evidence="3 4">A59</strain>
    </source>
</reference>
<name>A0A0M9BQ99_9BACL</name>
<dbReference type="Pfam" id="PF01547">
    <property type="entry name" value="SBP_bac_1"/>
    <property type="match status" value="1"/>
</dbReference>
<feature type="chain" id="PRO_5038331201" description="ABC transporter substrate-binding protein" evidence="2">
    <location>
        <begin position="23"/>
        <end position="453"/>
    </location>
</feature>
<keyword evidence="4" id="KW-1185">Reference proteome</keyword>
<evidence type="ECO:0000313" key="3">
    <source>
        <dbReference type="EMBL" id="KOY16126.1"/>
    </source>
</evidence>
<dbReference type="PANTHER" id="PTHR43649:SF30">
    <property type="entry name" value="ABC TRANSPORTER SUBSTRATE-BINDING PROTEIN"/>
    <property type="match status" value="1"/>
</dbReference>
<dbReference type="OrthoDB" id="383937at2"/>
<sequence length="453" mass="50500">MKKKRLGTSILAAVLSLTFMLAGCSGNSGTSGNKESSPPAGNDTVVTEPGQDGDREPVTLKFISWKEGTYDELYELFHQKYPWITIEQIPVNKQPIMEIIASLEAAGTPADVTEIDTDLVAFEQGGLIEDLAPYIEESEIFQNAKFPEGFLDTMTFNSKRLAIPMVDVPMWILVNKDLLAKHGVDMPSNDWTYDDFRNIAKQITDSNAGEYGVTSQPEIQMRMLSSKAIADGYAANHQYMNEDMTQSLLSTPEIMNEVKWFQELVTKDGSMQSNAAAEADGNVTKDFINGKTGFAIGGDWVLPTLKEKAPFQWDVLPFPKGKVSQPGYSIYGPLAMLAGSKQKEAAFLWLSFQFTPEAQKWKIDQGANASVNDPEITAYYDEAPIWEGKNIEAVKIAQQNARIQSGLTVVGWREYNYNNLLNDIIFGDRDINDIIPETEVWNKKTLELRESLK</sequence>
<dbReference type="InterPro" id="IPR050490">
    <property type="entry name" value="Bact_solute-bd_prot1"/>
</dbReference>
<accession>A0A0M9BQ99</accession>
<dbReference type="AlphaFoldDB" id="A0A0M9BQ99"/>